<keyword evidence="8 12" id="KW-1133">Transmembrane helix</keyword>
<evidence type="ECO:0000313" key="15">
    <source>
        <dbReference type="EMBL" id="PUX26502.1"/>
    </source>
</evidence>
<evidence type="ECO:0000256" key="1">
    <source>
        <dbReference type="ARBA" id="ARBA00000085"/>
    </source>
</evidence>
<dbReference type="Pfam" id="PF00672">
    <property type="entry name" value="HAMP"/>
    <property type="match status" value="1"/>
</dbReference>
<dbReference type="SUPFAM" id="SSF47384">
    <property type="entry name" value="Homodimeric domain of signal transducing histidine kinase"/>
    <property type="match status" value="1"/>
</dbReference>
<dbReference type="Gene3D" id="3.30.565.10">
    <property type="entry name" value="Histidine kinase-like ATPase, C-terminal domain"/>
    <property type="match status" value="1"/>
</dbReference>
<dbReference type="GO" id="GO:0000155">
    <property type="term" value="F:phosphorelay sensor kinase activity"/>
    <property type="evidence" value="ECO:0007669"/>
    <property type="project" value="InterPro"/>
</dbReference>
<comment type="catalytic activity">
    <reaction evidence="1">
        <text>ATP + protein L-histidine = ADP + protein N-phospho-L-histidine.</text>
        <dbReference type="EC" id="2.7.13.3"/>
    </reaction>
</comment>
<evidence type="ECO:0000256" key="5">
    <source>
        <dbReference type="ARBA" id="ARBA00022679"/>
    </source>
</evidence>
<feature type="transmembrane region" description="Helical" evidence="12">
    <location>
        <begin position="12"/>
        <end position="31"/>
    </location>
</feature>
<dbReference type="SMART" id="SM00388">
    <property type="entry name" value="HisKA"/>
    <property type="match status" value="1"/>
</dbReference>
<dbReference type="PROSITE" id="PS50885">
    <property type="entry name" value="HAMP"/>
    <property type="match status" value="1"/>
</dbReference>
<dbReference type="InterPro" id="IPR003661">
    <property type="entry name" value="HisK_dim/P_dom"/>
</dbReference>
<evidence type="ECO:0000256" key="7">
    <source>
        <dbReference type="ARBA" id="ARBA00022777"/>
    </source>
</evidence>
<evidence type="ECO:0000256" key="10">
    <source>
        <dbReference type="ARBA" id="ARBA00023136"/>
    </source>
</evidence>
<evidence type="ECO:0000256" key="12">
    <source>
        <dbReference type="SAM" id="Phobius"/>
    </source>
</evidence>
<evidence type="ECO:0000256" key="8">
    <source>
        <dbReference type="ARBA" id="ARBA00022989"/>
    </source>
</evidence>
<dbReference type="InterPro" id="IPR036097">
    <property type="entry name" value="HisK_dim/P_sf"/>
</dbReference>
<dbReference type="Pfam" id="PF00512">
    <property type="entry name" value="HisKA"/>
    <property type="match status" value="1"/>
</dbReference>
<keyword evidence="10 12" id="KW-0472">Membrane</keyword>
<dbReference type="Pfam" id="PF02518">
    <property type="entry name" value="HATPase_c"/>
    <property type="match status" value="1"/>
</dbReference>
<dbReference type="GO" id="GO:0005886">
    <property type="term" value="C:plasma membrane"/>
    <property type="evidence" value="ECO:0007669"/>
    <property type="project" value="UniProtKB-SubCell"/>
</dbReference>
<feature type="region of interest" description="Disordered" evidence="11">
    <location>
        <begin position="88"/>
        <end position="108"/>
    </location>
</feature>
<dbReference type="CDD" id="cd06225">
    <property type="entry name" value="HAMP"/>
    <property type="match status" value="1"/>
</dbReference>
<accession>A0A2T7BA72</accession>
<keyword evidence="9" id="KW-0902">Two-component regulatory system</keyword>
<dbReference type="AlphaFoldDB" id="A0A2T7BA72"/>
<dbReference type="SMART" id="SM00304">
    <property type="entry name" value="HAMP"/>
    <property type="match status" value="1"/>
</dbReference>
<dbReference type="NCBIfam" id="NF007837">
    <property type="entry name" value="PRK10549.1"/>
    <property type="match status" value="1"/>
</dbReference>
<evidence type="ECO:0000259" key="14">
    <source>
        <dbReference type="PROSITE" id="PS50885"/>
    </source>
</evidence>
<dbReference type="Gene3D" id="1.10.287.130">
    <property type="match status" value="1"/>
</dbReference>
<dbReference type="InterPro" id="IPR036890">
    <property type="entry name" value="HATPase_C_sf"/>
</dbReference>
<dbReference type="Gene3D" id="6.10.340.10">
    <property type="match status" value="1"/>
</dbReference>
<dbReference type="InterPro" id="IPR005467">
    <property type="entry name" value="His_kinase_dom"/>
</dbReference>
<dbReference type="PRINTS" id="PR00344">
    <property type="entry name" value="BCTRLSENSOR"/>
</dbReference>
<comment type="caution">
    <text evidence="15">The sequence shown here is derived from an EMBL/GenBank/DDBJ whole genome shotgun (WGS) entry which is preliminary data.</text>
</comment>
<evidence type="ECO:0000256" key="11">
    <source>
        <dbReference type="SAM" id="MobiDB-lite"/>
    </source>
</evidence>
<evidence type="ECO:0000256" key="3">
    <source>
        <dbReference type="ARBA" id="ARBA00012438"/>
    </source>
</evidence>
<dbReference type="RefSeq" id="WP_075197316.1">
    <property type="nucleotide sequence ID" value="NZ_CP187984.1"/>
</dbReference>
<evidence type="ECO:0000259" key="13">
    <source>
        <dbReference type="PROSITE" id="PS50109"/>
    </source>
</evidence>
<keyword evidence="5" id="KW-0808">Transferase</keyword>
<dbReference type="FunFam" id="1.10.287.130:FF:000014">
    <property type="entry name" value="Signal transduction histidine-protein kinase BaeS"/>
    <property type="match status" value="1"/>
</dbReference>
<feature type="compositionally biased region" description="Pro residues" evidence="11">
    <location>
        <begin position="93"/>
        <end position="107"/>
    </location>
</feature>
<comment type="subcellular location">
    <subcellularLocation>
        <location evidence="2">Cell inner membrane</location>
        <topology evidence="2">Multi-pass membrane protein</topology>
    </subcellularLocation>
</comment>
<dbReference type="PROSITE" id="PS50109">
    <property type="entry name" value="HIS_KIN"/>
    <property type="match status" value="1"/>
</dbReference>
<dbReference type="InterPro" id="IPR003594">
    <property type="entry name" value="HATPase_dom"/>
</dbReference>
<feature type="domain" description="HAMP" evidence="14">
    <location>
        <begin position="195"/>
        <end position="247"/>
    </location>
</feature>
<sequence>MRFWRPGITGKLFLAIFATCILLLITMHWAVRFSFERGFIDYIKHGNEQRLALLSDALSDQYQQHGDWGFLRHNDRVVFQILRSFERENAHDGPPPPPDGRPPPHMPPHGWRTQFWVVDAEQNVLVGPPSPVPQDGARRAIVVDGKRVGWVIASPVERLTRSTDINFDKQQRRTSWLIVALSTLLAAAATLLLARGLLAPVKRLVEGTHRLAAGDFTTRVVATGQDELGRLAQDFNQLASTLEKNQQMRQAFMADISHELRTPLAVLRGELEAIQDGVRQFTPESVASLQAEVGTLTKLVDDLHQLSLSDEGALAYQKKPLEIVALIEVAAGAFRERFAARGLTLNLSMPENVTLFGDRDRLMQLFNNLLENSLRYTDAGGGLLIQGERQAQRFVLRFSDSAPGVSDEQLAKLFERFYRAEGSRNRASGGSGLGLAICANIVAAHGGTITADHSSSGGVSITVSLPLDAVLPGDV</sequence>
<dbReference type="SUPFAM" id="SSF158472">
    <property type="entry name" value="HAMP domain-like"/>
    <property type="match status" value="1"/>
</dbReference>
<organism evidence="15">
    <name type="scientific">Cronobacter turicensis</name>
    <dbReference type="NCBI Taxonomy" id="413502"/>
    <lineage>
        <taxon>Bacteria</taxon>
        <taxon>Pseudomonadati</taxon>
        <taxon>Pseudomonadota</taxon>
        <taxon>Gammaproteobacteria</taxon>
        <taxon>Enterobacterales</taxon>
        <taxon>Enterobacteriaceae</taxon>
        <taxon>Cronobacter</taxon>
    </lineage>
</organism>
<dbReference type="SMART" id="SM00387">
    <property type="entry name" value="HATPase_c"/>
    <property type="match status" value="1"/>
</dbReference>
<dbReference type="FunFam" id="3.30.565.10:FF:000006">
    <property type="entry name" value="Sensor histidine kinase WalK"/>
    <property type="match status" value="1"/>
</dbReference>
<keyword evidence="4" id="KW-0597">Phosphoprotein</keyword>
<dbReference type="PANTHER" id="PTHR45436">
    <property type="entry name" value="SENSOR HISTIDINE KINASE YKOH"/>
    <property type="match status" value="1"/>
</dbReference>
<evidence type="ECO:0000256" key="9">
    <source>
        <dbReference type="ARBA" id="ARBA00023012"/>
    </source>
</evidence>
<keyword evidence="7 15" id="KW-0418">Kinase</keyword>
<dbReference type="CDD" id="cd00082">
    <property type="entry name" value="HisKA"/>
    <property type="match status" value="1"/>
</dbReference>
<name>A0A2T7BA72_9ENTR</name>
<dbReference type="InterPro" id="IPR050428">
    <property type="entry name" value="TCS_sensor_his_kinase"/>
</dbReference>
<gene>
    <name evidence="15" type="ORF">BS411_01985</name>
</gene>
<dbReference type="NCBIfam" id="NF012163">
    <property type="entry name" value="BaeS_SmeS"/>
    <property type="match status" value="1"/>
</dbReference>
<dbReference type="PANTHER" id="PTHR45436:SF5">
    <property type="entry name" value="SENSOR HISTIDINE KINASE TRCS"/>
    <property type="match status" value="1"/>
</dbReference>
<reference evidence="15" key="1">
    <citation type="submission" date="2016-12" db="EMBL/GenBank/DDBJ databases">
        <title>Analysis of the Molecular Diversity Among Cronobacter Species Isolated from Filth Flies Using a Pan Genomic DNA Microarray.</title>
        <authorList>
            <person name="Pava-Ripoll M."/>
            <person name="Tall B."/>
            <person name="Farber J."/>
            <person name="Fanning S."/>
            <person name="Lehner A."/>
            <person name="Stephan R."/>
            <person name="Pagotto F."/>
            <person name="Iverson C."/>
            <person name="Ziobro G."/>
            <person name="Miller A."/>
            <person name="Pearson R."/>
            <person name="Yan Q."/>
            <person name="Kim M."/>
            <person name="Jeong S."/>
            <person name="Park J."/>
            <person name="Jun S."/>
            <person name="Choi H."/>
            <person name="Chung T."/>
            <person name="Yoo Y."/>
            <person name="Park E."/>
            <person name="Hwang S."/>
            <person name="Lee B."/>
            <person name="Sathyamoorthy V."/>
            <person name="Carter L."/>
            <person name="Mammel M."/>
            <person name="Jackson S."/>
            <person name="Kothary M."/>
            <person name="Patel I."/>
            <person name="Grim C."/>
            <person name="Gopinath G."/>
            <person name="Gangiredla J."/>
            <person name="Chase H."/>
        </authorList>
    </citation>
    <scope>NUCLEOTIDE SEQUENCE [LARGE SCALE GENOMIC DNA]</scope>
    <source>
        <strain evidence="15">MOD1-Sh41s</strain>
    </source>
</reference>
<dbReference type="InterPro" id="IPR003660">
    <property type="entry name" value="HAMP_dom"/>
</dbReference>
<dbReference type="SUPFAM" id="SSF55874">
    <property type="entry name" value="ATPase domain of HSP90 chaperone/DNA topoisomerase II/histidine kinase"/>
    <property type="match status" value="1"/>
</dbReference>
<feature type="transmembrane region" description="Helical" evidence="12">
    <location>
        <begin position="176"/>
        <end position="198"/>
    </location>
</feature>
<dbReference type="InterPro" id="IPR004358">
    <property type="entry name" value="Sig_transdc_His_kin-like_C"/>
</dbReference>
<evidence type="ECO:0000256" key="6">
    <source>
        <dbReference type="ARBA" id="ARBA00022692"/>
    </source>
</evidence>
<evidence type="ECO:0000256" key="4">
    <source>
        <dbReference type="ARBA" id="ARBA00022553"/>
    </source>
</evidence>
<dbReference type="OrthoDB" id="9804645at2"/>
<dbReference type="EMBL" id="MSAG01000002">
    <property type="protein sequence ID" value="PUX26502.1"/>
    <property type="molecule type" value="Genomic_DNA"/>
</dbReference>
<keyword evidence="6 12" id="KW-0812">Transmembrane</keyword>
<evidence type="ECO:0000256" key="2">
    <source>
        <dbReference type="ARBA" id="ARBA00004429"/>
    </source>
</evidence>
<protein>
    <recommendedName>
        <fullName evidence="3">histidine kinase</fullName>
        <ecNumber evidence="3">2.7.13.3</ecNumber>
    </recommendedName>
</protein>
<dbReference type="EC" id="2.7.13.3" evidence="3"/>
<feature type="domain" description="Histidine kinase" evidence="13">
    <location>
        <begin position="255"/>
        <end position="469"/>
    </location>
</feature>
<proteinExistence type="predicted"/>